<gene>
    <name evidence="5" type="ORF">D7V64_05355</name>
</gene>
<organism evidence="5 6">
    <name type="scientific">Acinetobacter cumulans</name>
    <dbReference type="NCBI Taxonomy" id="2136182"/>
    <lineage>
        <taxon>Bacteria</taxon>
        <taxon>Pseudomonadati</taxon>
        <taxon>Pseudomonadota</taxon>
        <taxon>Gammaproteobacteria</taxon>
        <taxon>Moraxellales</taxon>
        <taxon>Moraxellaceae</taxon>
        <taxon>Acinetobacter</taxon>
    </lineage>
</organism>
<dbReference type="InterPro" id="IPR020449">
    <property type="entry name" value="Tscrpt_reg_AraC-type_HTH"/>
</dbReference>
<dbReference type="Pfam" id="PF01965">
    <property type="entry name" value="DJ-1_PfpI"/>
    <property type="match status" value="1"/>
</dbReference>
<dbReference type="RefSeq" id="WP_120367101.1">
    <property type="nucleotide sequence ID" value="NZ_RAXZ01000004.1"/>
</dbReference>
<protein>
    <submittedName>
        <fullName evidence="5">Helix-turn-helix domain-containing protein</fullName>
    </submittedName>
</protein>
<dbReference type="EMBL" id="RAXZ01000004">
    <property type="protein sequence ID" value="RKG54402.1"/>
    <property type="molecule type" value="Genomic_DNA"/>
</dbReference>
<dbReference type="GO" id="GO:0043565">
    <property type="term" value="F:sequence-specific DNA binding"/>
    <property type="evidence" value="ECO:0007669"/>
    <property type="project" value="InterPro"/>
</dbReference>
<dbReference type="Gene3D" id="3.40.50.880">
    <property type="match status" value="1"/>
</dbReference>
<dbReference type="Proteomes" id="UP000281084">
    <property type="component" value="Unassembled WGS sequence"/>
</dbReference>
<evidence type="ECO:0000256" key="3">
    <source>
        <dbReference type="ARBA" id="ARBA00023163"/>
    </source>
</evidence>
<dbReference type="GO" id="GO:0003700">
    <property type="term" value="F:DNA-binding transcription factor activity"/>
    <property type="evidence" value="ECO:0007669"/>
    <property type="project" value="InterPro"/>
</dbReference>
<evidence type="ECO:0000313" key="6">
    <source>
        <dbReference type="Proteomes" id="UP000281084"/>
    </source>
</evidence>
<dbReference type="SUPFAM" id="SSF46689">
    <property type="entry name" value="Homeodomain-like"/>
    <property type="match status" value="2"/>
</dbReference>
<dbReference type="InterPro" id="IPR002818">
    <property type="entry name" value="DJ-1/PfpI"/>
</dbReference>
<sequence length="328" mass="36994">MIKIAVLGFNGALASAITGIVDMLSLVGVSWQRIQNIPVHSLFQVKISSPNGQPLDCINGMHIAVKHSYADVMDADVFIVPTIGREIIQTLEANTALITYLKNIPTPQKSIAANCTGNFFLAEAGILDGKTATTHWGYAELFSHRYPLVHLNRNLLISRDGEIYCAGGGLAWFDLALHLTERFYGIETAIQTAKAFVYHRDALQTSYSLLNIAKAHQDQLVKKVQIYLSDHLKQELNFDDVAMKFNVTNRTLIRHFNTALGLSPNQYLLALRIEAARKYLEETQHSIEQIMQHVGYSDASSFRRLFRKKTGLTPVEYRRHFSRQIIHR</sequence>
<dbReference type="SMART" id="SM00342">
    <property type="entry name" value="HTH_ARAC"/>
    <property type="match status" value="1"/>
</dbReference>
<dbReference type="Gene3D" id="1.10.10.60">
    <property type="entry name" value="Homeodomain-like"/>
    <property type="match status" value="2"/>
</dbReference>
<dbReference type="InterPro" id="IPR029062">
    <property type="entry name" value="Class_I_gatase-like"/>
</dbReference>
<evidence type="ECO:0000313" key="5">
    <source>
        <dbReference type="EMBL" id="RKG54402.1"/>
    </source>
</evidence>
<accession>A0A3A8G5M9</accession>
<dbReference type="PANTHER" id="PTHR43130:SF11">
    <property type="entry name" value="TRANSCRIPTIONAL REGULATORY PROTEIN"/>
    <property type="match status" value="1"/>
</dbReference>
<dbReference type="PROSITE" id="PS01124">
    <property type="entry name" value="HTH_ARAC_FAMILY_2"/>
    <property type="match status" value="1"/>
</dbReference>
<feature type="domain" description="HTH araC/xylS-type" evidence="4">
    <location>
        <begin position="222"/>
        <end position="320"/>
    </location>
</feature>
<keyword evidence="1" id="KW-0805">Transcription regulation</keyword>
<keyword evidence="3" id="KW-0804">Transcription</keyword>
<name>A0A3A8G5M9_9GAMM</name>
<comment type="caution">
    <text evidence="5">The sequence shown here is derived from an EMBL/GenBank/DDBJ whole genome shotgun (WGS) entry which is preliminary data.</text>
</comment>
<dbReference type="InterPro" id="IPR018060">
    <property type="entry name" value="HTH_AraC"/>
</dbReference>
<dbReference type="InterPro" id="IPR052158">
    <property type="entry name" value="INH-QAR"/>
</dbReference>
<dbReference type="InterPro" id="IPR009057">
    <property type="entry name" value="Homeodomain-like_sf"/>
</dbReference>
<dbReference type="AlphaFoldDB" id="A0A3A8G5M9"/>
<dbReference type="PRINTS" id="PR00032">
    <property type="entry name" value="HTHARAC"/>
</dbReference>
<evidence type="ECO:0000256" key="1">
    <source>
        <dbReference type="ARBA" id="ARBA00023015"/>
    </source>
</evidence>
<dbReference type="CDD" id="cd03138">
    <property type="entry name" value="GATase1_AraC_2"/>
    <property type="match status" value="1"/>
</dbReference>
<keyword evidence="2" id="KW-0238">DNA-binding</keyword>
<reference evidence="5 6" key="1">
    <citation type="submission" date="2018-09" db="EMBL/GenBank/DDBJ databases">
        <title>The draft genome of Acinetobacter spp. strains.</title>
        <authorList>
            <person name="Qin J."/>
            <person name="Feng Y."/>
            <person name="Zong Z."/>
        </authorList>
    </citation>
    <scope>NUCLEOTIDE SEQUENCE [LARGE SCALE GENOMIC DNA]</scope>
    <source>
        <strain evidence="5 6">WCHAc060002</strain>
    </source>
</reference>
<dbReference type="SUPFAM" id="SSF52317">
    <property type="entry name" value="Class I glutamine amidotransferase-like"/>
    <property type="match status" value="1"/>
</dbReference>
<evidence type="ECO:0000259" key="4">
    <source>
        <dbReference type="PROSITE" id="PS01124"/>
    </source>
</evidence>
<evidence type="ECO:0000256" key="2">
    <source>
        <dbReference type="ARBA" id="ARBA00023125"/>
    </source>
</evidence>
<dbReference type="Pfam" id="PF12833">
    <property type="entry name" value="HTH_18"/>
    <property type="match status" value="1"/>
</dbReference>
<proteinExistence type="predicted"/>
<dbReference type="PANTHER" id="PTHR43130">
    <property type="entry name" value="ARAC-FAMILY TRANSCRIPTIONAL REGULATOR"/>
    <property type="match status" value="1"/>
</dbReference>